<comment type="activity regulation">
    <text evidence="9">Activated by a monovalent cation that binds near, but not in, the active site. The most likely occupant of the site in vivo is potassium. Ion binding induces a conformational change that may alter substrate affinity.</text>
</comment>
<evidence type="ECO:0000256" key="1">
    <source>
        <dbReference type="ARBA" id="ARBA00022679"/>
    </source>
</evidence>
<keyword evidence="2 9" id="KW-0479">Metal-binding</keyword>
<evidence type="ECO:0000256" key="4">
    <source>
        <dbReference type="ARBA" id="ARBA00022777"/>
    </source>
</evidence>
<evidence type="ECO:0000256" key="6">
    <source>
        <dbReference type="ARBA" id="ARBA00022842"/>
    </source>
</evidence>
<evidence type="ECO:0000256" key="2">
    <source>
        <dbReference type="ARBA" id="ARBA00022723"/>
    </source>
</evidence>
<keyword evidence="6 9" id="KW-0460">Magnesium</keyword>
<dbReference type="InterPro" id="IPR011611">
    <property type="entry name" value="PfkB_dom"/>
</dbReference>
<reference evidence="11 12" key="1">
    <citation type="submission" date="2024-09" db="EMBL/GenBank/DDBJ databases">
        <authorList>
            <person name="Sun Q."/>
            <person name="Mori K."/>
        </authorList>
    </citation>
    <scope>NUCLEOTIDE SEQUENCE [LARGE SCALE GENOMIC DNA]</scope>
    <source>
        <strain evidence="11 12">KCTC 23076</strain>
    </source>
</reference>
<comment type="caution">
    <text evidence="9">Lacks conserved residue(s) required for the propagation of feature annotation.</text>
</comment>
<organism evidence="11 12">
    <name type="scientific">Lysobacter korlensis</name>
    <dbReference type="NCBI Taxonomy" id="553636"/>
    <lineage>
        <taxon>Bacteria</taxon>
        <taxon>Pseudomonadati</taxon>
        <taxon>Pseudomonadota</taxon>
        <taxon>Gammaproteobacteria</taxon>
        <taxon>Lysobacterales</taxon>
        <taxon>Lysobacteraceae</taxon>
        <taxon>Lysobacter</taxon>
    </lineage>
</organism>
<proteinExistence type="inferred from homology"/>
<keyword evidence="3 9" id="KW-0547">Nucleotide-binding</keyword>
<dbReference type="Pfam" id="PF00294">
    <property type="entry name" value="PfkB"/>
    <property type="match status" value="1"/>
</dbReference>
<dbReference type="InterPro" id="IPR002139">
    <property type="entry name" value="Ribo/fructo_kinase"/>
</dbReference>
<gene>
    <name evidence="9" type="primary">rbsK</name>
    <name evidence="11" type="ORF">ACFFGH_30525</name>
</gene>
<keyword evidence="5 9" id="KW-0067">ATP-binding</keyword>
<dbReference type="SUPFAM" id="SSF53613">
    <property type="entry name" value="Ribokinase-like"/>
    <property type="match status" value="1"/>
</dbReference>
<dbReference type="Proteomes" id="UP001589896">
    <property type="component" value="Unassembled WGS sequence"/>
</dbReference>
<dbReference type="RefSeq" id="WP_386675967.1">
    <property type="nucleotide sequence ID" value="NZ_JBHLTG010000011.1"/>
</dbReference>
<evidence type="ECO:0000256" key="8">
    <source>
        <dbReference type="ARBA" id="ARBA00023277"/>
    </source>
</evidence>
<evidence type="ECO:0000256" key="5">
    <source>
        <dbReference type="ARBA" id="ARBA00022840"/>
    </source>
</evidence>
<comment type="pathway">
    <text evidence="9">Carbohydrate metabolism; D-ribose degradation; D-ribose 5-phosphate from beta-D-ribopyranose: step 2/2.</text>
</comment>
<feature type="binding site" evidence="9">
    <location>
        <begin position="246"/>
        <end position="247"/>
    </location>
    <ligand>
        <name>ATP</name>
        <dbReference type="ChEBI" id="CHEBI:30616"/>
    </ligand>
</feature>
<evidence type="ECO:0000256" key="3">
    <source>
        <dbReference type="ARBA" id="ARBA00022741"/>
    </source>
</evidence>
<feature type="binding site" evidence="9">
    <location>
        <position position="241"/>
    </location>
    <ligand>
        <name>K(+)</name>
        <dbReference type="ChEBI" id="CHEBI:29103"/>
    </ligand>
</feature>
<feature type="domain" description="Carbohydrate kinase PfkB" evidence="10">
    <location>
        <begin position="5"/>
        <end position="278"/>
    </location>
</feature>
<dbReference type="EMBL" id="JBHLTG010000011">
    <property type="protein sequence ID" value="MFC0682188.1"/>
    <property type="molecule type" value="Genomic_DNA"/>
</dbReference>
<dbReference type="InterPro" id="IPR029056">
    <property type="entry name" value="Ribokinase-like"/>
</dbReference>
<sequence>MSVLVAVVGSANLDLVARTARIPEPGETVLGSAYSEHHGGKGANQAVGAARAAPTAFVGCVGTDEPGQRTRTHLADRGVATDELRTVQGETGRAVITVADDGENSIVVLPLANHAVTPDQVRESLDRLQPEVVLCQLEIPIESVTAAAEWCERAGKRFLLNPSPVAEVPEHVIALADPLLVNRGEAVALAGGSEDQPLRDALEALRGRARSLVGTDGARGALVSEPEGFAEVPVEPTRAVDTTGAGDEFAGTLAAALASGASLGEAAVAASRAASALIAIQRELR</sequence>
<feature type="binding site" evidence="9">
    <location>
        <position position="270"/>
    </location>
    <ligand>
        <name>K(+)</name>
        <dbReference type="ChEBI" id="CHEBI:29103"/>
    </ligand>
</feature>
<dbReference type="EC" id="2.7.1.15" evidence="9"/>
<evidence type="ECO:0000313" key="12">
    <source>
        <dbReference type="Proteomes" id="UP001589896"/>
    </source>
</evidence>
<name>A0ABV6RYY2_9GAMM</name>
<keyword evidence="9" id="KW-0963">Cytoplasm</keyword>
<keyword evidence="7 9" id="KW-0630">Potassium</keyword>
<evidence type="ECO:0000259" key="10">
    <source>
        <dbReference type="Pfam" id="PF00294"/>
    </source>
</evidence>
<feature type="binding site" evidence="9">
    <location>
        <position position="138"/>
    </location>
    <ligand>
        <name>substrate</name>
    </ligand>
</feature>
<comment type="cofactor">
    <cofactor evidence="9">
        <name>Mg(2+)</name>
        <dbReference type="ChEBI" id="CHEBI:18420"/>
    </cofactor>
    <text evidence="9">Requires a divalent cation, most likely magnesium in vivo, as an electrophilic catalyst to aid phosphoryl group transfer. It is the chelate of the metal and the nucleotide that is the actual substrate.</text>
</comment>
<dbReference type="Gene3D" id="3.40.1190.20">
    <property type="match status" value="1"/>
</dbReference>
<dbReference type="PANTHER" id="PTHR10584:SF166">
    <property type="entry name" value="RIBOKINASE"/>
    <property type="match status" value="1"/>
</dbReference>
<comment type="similarity">
    <text evidence="9">Belongs to the carbohydrate kinase PfkB family. Ribokinase subfamily.</text>
</comment>
<accession>A0ABV6RYY2</accession>
<feature type="binding site" evidence="9">
    <location>
        <begin position="12"/>
        <end position="14"/>
    </location>
    <ligand>
        <name>substrate</name>
    </ligand>
</feature>
<dbReference type="GO" id="GO:0004747">
    <property type="term" value="F:ribokinase activity"/>
    <property type="evidence" value="ECO:0007669"/>
    <property type="project" value="UniProtKB-EC"/>
</dbReference>
<protein>
    <recommendedName>
        <fullName evidence="9">Ribokinase</fullName>
        <shortName evidence="9">RK</shortName>
        <ecNumber evidence="9">2.7.1.15</ecNumber>
    </recommendedName>
</protein>
<evidence type="ECO:0000256" key="7">
    <source>
        <dbReference type="ARBA" id="ARBA00022958"/>
    </source>
</evidence>
<feature type="binding site" evidence="9">
    <location>
        <position position="182"/>
    </location>
    <ligand>
        <name>ATP</name>
        <dbReference type="ChEBI" id="CHEBI:30616"/>
    </ligand>
</feature>
<comment type="function">
    <text evidence="9">Catalyzes the phosphorylation of ribose at O-5 in a reaction requiring ATP and magnesium. The resulting D-ribose-5-phosphate can then be used either for sythesis of nucleotides, histidine, and tryptophan, or as a component of the pentose phosphate pathway.</text>
</comment>
<comment type="catalytic activity">
    <reaction evidence="9">
        <text>D-ribose + ATP = D-ribose 5-phosphate + ADP + H(+)</text>
        <dbReference type="Rhea" id="RHEA:13697"/>
        <dbReference type="ChEBI" id="CHEBI:15378"/>
        <dbReference type="ChEBI" id="CHEBI:30616"/>
        <dbReference type="ChEBI" id="CHEBI:47013"/>
        <dbReference type="ChEBI" id="CHEBI:78346"/>
        <dbReference type="ChEBI" id="CHEBI:456216"/>
        <dbReference type="EC" id="2.7.1.15"/>
    </reaction>
</comment>
<keyword evidence="8 9" id="KW-0119">Carbohydrate metabolism</keyword>
<dbReference type="InterPro" id="IPR011877">
    <property type="entry name" value="Ribokinase"/>
</dbReference>
<feature type="binding site" evidence="9">
    <location>
        <position position="267"/>
    </location>
    <ligand>
        <name>K(+)</name>
        <dbReference type="ChEBI" id="CHEBI:29103"/>
    </ligand>
</feature>
<dbReference type="CDD" id="cd01174">
    <property type="entry name" value="ribokinase"/>
    <property type="match status" value="1"/>
</dbReference>
<feature type="binding site" evidence="9">
    <location>
        <begin position="40"/>
        <end position="44"/>
    </location>
    <ligand>
        <name>substrate</name>
    </ligand>
</feature>
<feature type="binding site" evidence="9">
    <location>
        <begin position="215"/>
        <end position="220"/>
    </location>
    <ligand>
        <name>ATP</name>
        <dbReference type="ChEBI" id="CHEBI:30616"/>
    </ligand>
</feature>
<comment type="subunit">
    <text evidence="9">Homodimer.</text>
</comment>
<keyword evidence="4 9" id="KW-0418">Kinase</keyword>
<feature type="active site" description="Proton acceptor" evidence="9">
    <location>
        <position position="247"/>
    </location>
</feature>
<keyword evidence="1 9" id="KW-0808">Transferase</keyword>
<keyword evidence="12" id="KW-1185">Reference proteome</keyword>
<feature type="binding site" evidence="9">
    <location>
        <position position="247"/>
    </location>
    <ligand>
        <name>substrate</name>
    </ligand>
</feature>
<dbReference type="PRINTS" id="PR00990">
    <property type="entry name" value="RIBOKINASE"/>
</dbReference>
<dbReference type="HAMAP" id="MF_01987">
    <property type="entry name" value="Ribokinase"/>
    <property type="match status" value="1"/>
</dbReference>
<evidence type="ECO:0000313" key="11">
    <source>
        <dbReference type="EMBL" id="MFC0682188.1"/>
    </source>
</evidence>
<evidence type="ECO:0000256" key="9">
    <source>
        <dbReference type="HAMAP-Rule" id="MF_01987"/>
    </source>
</evidence>
<feature type="binding site" evidence="9">
    <location>
        <position position="243"/>
    </location>
    <ligand>
        <name>K(+)</name>
        <dbReference type="ChEBI" id="CHEBI:29103"/>
    </ligand>
</feature>
<comment type="caution">
    <text evidence="11">The sequence shown here is derived from an EMBL/GenBank/DDBJ whole genome shotgun (WGS) entry which is preliminary data.</text>
</comment>
<comment type="subcellular location">
    <subcellularLocation>
        <location evidence="9">Cytoplasm</location>
    </subcellularLocation>
</comment>
<dbReference type="PANTHER" id="PTHR10584">
    <property type="entry name" value="SUGAR KINASE"/>
    <property type="match status" value="1"/>
</dbReference>